<gene>
    <name evidence="2" type="ORF">AVDCRST_MAG40-3392</name>
</gene>
<feature type="region of interest" description="Disordered" evidence="1">
    <location>
        <begin position="252"/>
        <end position="305"/>
    </location>
</feature>
<proteinExistence type="predicted"/>
<dbReference type="AlphaFoldDB" id="A0A6J4MKG8"/>
<feature type="non-terminal residue" evidence="2">
    <location>
        <position position="305"/>
    </location>
</feature>
<feature type="region of interest" description="Disordered" evidence="1">
    <location>
        <begin position="1"/>
        <end position="142"/>
    </location>
</feature>
<feature type="compositionally biased region" description="Basic and acidic residues" evidence="1">
    <location>
        <begin position="131"/>
        <end position="142"/>
    </location>
</feature>
<feature type="compositionally biased region" description="Basic residues" evidence="1">
    <location>
        <begin position="51"/>
        <end position="68"/>
    </location>
</feature>
<feature type="compositionally biased region" description="Basic residues" evidence="1">
    <location>
        <begin position="30"/>
        <end position="39"/>
    </location>
</feature>
<feature type="region of interest" description="Disordered" evidence="1">
    <location>
        <begin position="207"/>
        <end position="237"/>
    </location>
</feature>
<feature type="compositionally biased region" description="Basic and acidic residues" evidence="1">
    <location>
        <begin position="13"/>
        <end position="24"/>
    </location>
</feature>
<sequence>DARRRRRRRRREHDRGAEGLDHHPGVQRGGLHRSGRRQHPQADGARPRADRGRRRLDRRDARRRRRRVGSAAHPHRAGERGAERGAQRRARGVDRPVGRVPRRGRLVAAREARGPPPPGGGAAGARPHPQLGDRVRRGGEVRRRADGVGRRLGARAVALRQHHRGRRLVGDGSARRARPGRLVRPGREVRRGLGALAAHRGAVPVRRHPRAAHLPHAAAGRLRREPGRDARRVRPLPEPRVRHVRVALQLAPRQGARRGVLPRGHHAARQQRPRRRVLRPLPHAGPQSAARLRLPSSRPARDLRL</sequence>
<organism evidence="2">
    <name type="scientific">uncultured Gemmatimonadaceae bacterium</name>
    <dbReference type="NCBI Taxonomy" id="246130"/>
    <lineage>
        <taxon>Bacteria</taxon>
        <taxon>Pseudomonadati</taxon>
        <taxon>Gemmatimonadota</taxon>
        <taxon>Gemmatimonadia</taxon>
        <taxon>Gemmatimonadales</taxon>
        <taxon>Gemmatimonadaceae</taxon>
        <taxon>environmental samples</taxon>
    </lineage>
</organism>
<reference evidence="2" key="1">
    <citation type="submission" date="2020-02" db="EMBL/GenBank/DDBJ databases">
        <authorList>
            <person name="Meier V. D."/>
        </authorList>
    </citation>
    <scope>NUCLEOTIDE SEQUENCE</scope>
    <source>
        <strain evidence="2">AVDCRST_MAG40</strain>
    </source>
</reference>
<evidence type="ECO:0000256" key="1">
    <source>
        <dbReference type="SAM" id="MobiDB-lite"/>
    </source>
</evidence>
<accession>A0A6J4MKG8</accession>
<feature type="compositionally biased region" description="Basic residues" evidence="1">
    <location>
        <begin position="263"/>
        <end position="278"/>
    </location>
</feature>
<protein>
    <submittedName>
        <fullName evidence="2">Uncharacterized protein</fullName>
    </submittedName>
</protein>
<name>A0A6J4MKG8_9BACT</name>
<evidence type="ECO:0000313" key="2">
    <source>
        <dbReference type="EMBL" id="CAA9359617.1"/>
    </source>
</evidence>
<feature type="compositionally biased region" description="Basic residues" evidence="1">
    <location>
        <begin position="1"/>
        <end position="12"/>
    </location>
</feature>
<dbReference type="EMBL" id="CADCTX010000937">
    <property type="protein sequence ID" value="CAA9359617.1"/>
    <property type="molecule type" value="Genomic_DNA"/>
</dbReference>
<feature type="compositionally biased region" description="Basic and acidic residues" evidence="1">
    <location>
        <begin position="222"/>
        <end position="237"/>
    </location>
</feature>
<feature type="compositionally biased region" description="Basic and acidic residues" evidence="1">
    <location>
        <begin position="76"/>
        <end position="97"/>
    </location>
</feature>
<feature type="non-terminal residue" evidence="2">
    <location>
        <position position="1"/>
    </location>
</feature>